<protein>
    <submittedName>
        <fullName evidence="8">Uncharacterized protein</fullName>
    </submittedName>
</protein>
<feature type="transmembrane region" description="Helical" evidence="7">
    <location>
        <begin position="36"/>
        <end position="56"/>
    </location>
</feature>
<keyword evidence="3" id="KW-0813">Transport</keyword>
<dbReference type="AlphaFoldDB" id="A0A9D5C665"/>
<evidence type="ECO:0000313" key="9">
    <source>
        <dbReference type="Proteomes" id="UP001085076"/>
    </source>
</evidence>
<evidence type="ECO:0000256" key="1">
    <source>
        <dbReference type="ARBA" id="ARBA00004141"/>
    </source>
</evidence>
<feature type="transmembrane region" description="Helical" evidence="7">
    <location>
        <begin position="461"/>
        <end position="488"/>
    </location>
</feature>
<proteinExistence type="inferred from homology"/>
<evidence type="ECO:0000313" key="8">
    <source>
        <dbReference type="EMBL" id="KAJ0966809.1"/>
    </source>
</evidence>
<dbReference type="GO" id="GO:0016020">
    <property type="term" value="C:membrane"/>
    <property type="evidence" value="ECO:0007669"/>
    <property type="project" value="UniProtKB-SubCell"/>
</dbReference>
<keyword evidence="5 7" id="KW-1133">Transmembrane helix</keyword>
<feature type="transmembrane region" description="Helical" evidence="7">
    <location>
        <begin position="108"/>
        <end position="127"/>
    </location>
</feature>
<sequence>MTTNRGGESPRLNTDDELSVEHRFKGIEIHGWKDQLTLRVFGISFIVGSFLTIVLMKLSLSFSTWFPFNIPIASISLILLEAMVMALDSFGLIKNPITRQEITVMQGCVVGFSSIVYYGGFADYLFAMSELMAKEFKAGRDENNWTTIYLGWIIIYLFLVCFIGLFTIIPAAKVFIVRYRLIYPTSYFSAHFINVLRTPRQFSHQRFYSSLIPGAIAFGLICPHVLVFSFFIGSIISWGIFWPFIKSKEGVWYPKQTSTETVHGSYGYKVSLTSALFLGEGIFQLSLLALHTLYDMYLKKKPKRFIVPLREEEQHQQQQQDIDYSQITTATMSYDDQLRTKMFLKDQIPTPISIGGFLLTATISAVAIPFIFPQIEPRHIAAAYIAAPILNFCNAYTLGIADFNFASRYGKLAIFFFGSWIGLNHGGVLGSLVASGIIVAVMSSAADLIQNFKLAYMTLTSPWSLLIGQVIGTVMGCFIVPIVFFYFYNLPNFGDPNSEYEMGGAKKYRAFAIRASQGLDTLPMHCVTLAVISFMVSLSLNMVKEMASYLLSPVIQEYA</sequence>
<dbReference type="GO" id="GO:0035673">
    <property type="term" value="F:oligopeptide transmembrane transporter activity"/>
    <property type="evidence" value="ECO:0007669"/>
    <property type="project" value="InterPro"/>
</dbReference>
<dbReference type="InterPro" id="IPR004813">
    <property type="entry name" value="OPT"/>
</dbReference>
<feature type="transmembrane region" description="Helical" evidence="7">
    <location>
        <begin position="522"/>
        <end position="543"/>
    </location>
</feature>
<accession>A0A9D5C665</accession>
<feature type="transmembrane region" description="Helical" evidence="7">
    <location>
        <begin position="68"/>
        <end position="87"/>
    </location>
</feature>
<keyword evidence="4 7" id="KW-0812">Transmembrane</keyword>
<dbReference type="InterPro" id="IPR045035">
    <property type="entry name" value="YSL-like"/>
</dbReference>
<reference evidence="8" key="1">
    <citation type="submission" date="2021-03" db="EMBL/GenBank/DDBJ databases">
        <authorList>
            <person name="Li Z."/>
            <person name="Yang C."/>
        </authorList>
    </citation>
    <scope>NUCLEOTIDE SEQUENCE</scope>
    <source>
        <strain evidence="8">Dzin_1.0</strain>
        <tissue evidence="8">Leaf</tissue>
    </source>
</reference>
<comment type="caution">
    <text evidence="8">The sequence shown here is derived from an EMBL/GenBank/DDBJ whole genome shotgun (WGS) entry which is preliminary data.</text>
</comment>
<evidence type="ECO:0000256" key="3">
    <source>
        <dbReference type="ARBA" id="ARBA00022448"/>
    </source>
</evidence>
<feature type="transmembrane region" description="Helical" evidence="7">
    <location>
        <begin position="215"/>
        <end position="245"/>
    </location>
</feature>
<evidence type="ECO:0000256" key="5">
    <source>
        <dbReference type="ARBA" id="ARBA00022989"/>
    </source>
</evidence>
<gene>
    <name evidence="8" type="ORF">J5N97_023726</name>
</gene>
<dbReference type="PANTHER" id="PTHR31645:SF22">
    <property type="entry name" value="METAL-NICOTIANAMINE TRANSPORTER YSL7-RELATED"/>
    <property type="match status" value="1"/>
</dbReference>
<reference evidence="8" key="2">
    <citation type="journal article" date="2022" name="Hortic Res">
        <title>The genome of Dioscorea zingiberensis sheds light on the biosynthesis, origin and evolution of the medicinally important diosgenin saponins.</title>
        <authorList>
            <person name="Li Y."/>
            <person name="Tan C."/>
            <person name="Li Z."/>
            <person name="Guo J."/>
            <person name="Li S."/>
            <person name="Chen X."/>
            <person name="Wang C."/>
            <person name="Dai X."/>
            <person name="Yang H."/>
            <person name="Song W."/>
            <person name="Hou L."/>
            <person name="Xu J."/>
            <person name="Tong Z."/>
            <person name="Xu A."/>
            <person name="Yuan X."/>
            <person name="Wang W."/>
            <person name="Yang Q."/>
            <person name="Chen L."/>
            <person name="Sun Z."/>
            <person name="Wang K."/>
            <person name="Pan B."/>
            <person name="Chen J."/>
            <person name="Bao Y."/>
            <person name="Liu F."/>
            <person name="Qi X."/>
            <person name="Gang D.R."/>
            <person name="Wen J."/>
            <person name="Li J."/>
        </authorList>
    </citation>
    <scope>NUCLEOTIDE SEQUENCE</scope>
    <source>
        <strain evidence="8">Dzin_1.0</strain>
    </source>
</reference>
<comment type="subcellular location">
    <subcellularLocation>
        <location evidence="1">Membrane</location>
        <topology evidence="1">Multi-pass membrane protein</topology>
    </subcellularLocation>
</comment>
<feature type="transmembrane region" description="Helical" evidence="7">
    <location>
        <begin position="429"/>
        <end position="449"/>
    </location>
</feature>
<dbReference type="Proteomes" id="UP001085076">
    <property type="component" value="Miscellaneous, Linkage group lg07"/>
</dbReference>
<evidence type="ECO:0000256" key="6">
    <source>
        <dbReference type="ARBA" id="ARBA00023136"/>
    </source>
</evidence>
<feature type="transmembrane region" description="Helical" evidence="7">
    <location>
        <begin position="275"/>
        <end position="294"/>
    </location>
</feature>
<dbReference type="Pfam" id="PF03169">
    <property type="entry name" value="OPT"/>
    <property type="match status" value="2"/>
</dbReference>
<keyword evidence="6 7" id="KW-0472">Membrane</keyword>
<name>A0A9D5C665_9LILI</name>
<evidence type="ECO:0000256" key="4">
    <source>
        <dbReference type="ARBA" id="ARBA00022692"/>
    </source>
</evidence>
<feature type="transmembrane region" description="Helical" evidence="7">
    <location>
        <begin position="348"/>
        <end position="372"/>
    </location>
</feature>
<feature type="transmembrane region" description="Helical" evidence="7">
    <location>
        <begin position="378"/>
        <end position="398"/>
    </location>
</feature>
<comment type="similarity">
    <text evidence="2">Belongs to the YSL (TC 2.A.67.2) family.</text>
</comment>
<organism evidence="8 9">
    <name type="scientific">Dioscorea zingiberensis</name>
    <dbReference type="NCBI Taxonomy" id="325984"/>
    <lineage>
        <taxon>Eukaryota</taxon>
        <taxon>Viridiplantae</taxon>
        <taxon>Streptophyta</taxon>
        <taxon>Embryophyta</taxon>
        <taxon>Tracheophyta</taxon>
        <taxon>Spermatophyta</taxon>
        <taxon>Magnoliopsida</taxon>
        <taxon>Liliopsida</taxon>
        <taxon>Dioscoreales</taxon>
        <taxon>Dioscoreaceae</taxon>
        <taxon>Dioscorea</taxon>
    </lineage>
</organism>
<dbReference type="EMBL" id="JAGGNH010000007">
    <property type="protein sequence ID" value="KAJ0966809.1"/>
    <property type="molecule type" value="Genomic_DNA"/>
</dbReference>
<dbReference type="OrthoDB" id="627262at2759"/>
<keyword evidence="9" id="KW-1185">Reference proteome</keyword>
<feature type="transmembrane region" description="Helical" evidence="7">
    <location>
        <begin position="147"/>
        <end position="172"/>
    </location>
</feature>
<evidence type="ECO:0000256" key="2">
    <source>
        <dbReference type="ARBA" id="ARBA00010276"/>
    </source>
</evidence>
<dbReference type="PANTHER" id="PTHR31645">
    <property type="entry name" value="OLIGOPEPTIDE TRANSPORTER YGL114W-RELATED"/>
    <property type="match status" value="1"/>
</dbReference>
<evidence type="ECO:0000256" key="7">
    <source>
        <dbReference type="SAM" id="Phobius"/>
    </source>
</evidence>